<dbReference type="Proteomes" id="UP000507954">
    <property type="component" value="Unassembled WGS sequence"/>
</dbReference>
<evidence type="ECO:0000313" key="2">
    <source>
        <dbReference type="EMBL" id="VTZ60979.1"/>
    </source>
</evidence>
<feature type="compositionally biased region" description="Pro residues" evidence="1">
    <location>
        <begin position="368"/>
        <end position="378"/>
    </location>
</feature>
<evidence type="ECO:0000256" key="1">
    <source>
        <dbReference type="SAM" id="MobiDB-lite"/>
    </source>
</evidence>
<reference evidence="2" key="1">
    <citation type="submission" date="2019-06" db="EMBL/GenBank/DDBJ databases">
        <authorList>
            <person name="Le Quere A."/>
            <person name="Colella S."/>
        </authorList>
    </citation>
    <scope>NUCLEOTIDE SEQUENCE</scope>
    <source>
        <strain evidence="2">EmedicaeMD41</strain>
    </source>
</reference>
<dbReference type="EMBL" id="CABFNB010000087">
    <property type="protein sequence ID" value="VTZ60979.1"/>
    <property type="molecule type" value="Genomic_DNA"/>
</dbReference>
<organism evidence="2">
    <name type="scientific">Sinorhizobium medicae</name>
    <dbReference type="NCBI Taxonomy" id="110321"/>
    <lineage>
        <taxon>Bacteria</taxon>
        <taxon>Pseudomonadati</taxon>
        <taxon>Pseudomonadota</taxon>
        <taxon>Alphaproteobacteria</taxon>
        <taxon>Hyphomicrobiales</taxon>
        <taxon>Rhizobiaceae</taxon>
        <taxon>Sinorhizobium/Ensifer group</taxon>
        <taxon>Sinorhizobium</taxon>
    </lineage>
</organism>
<accession>A0A508WW13</accession>
<protein>
    <submittedName>
        <fullName evidence="2">Uncharacterized protein</fullName>
    </submittedName>
</protein>
<sequence>MAEPTSKFQPETLDFIARNARKADLVAKILDLPANALIGAVANEFDTRHNPDLTLTTSGAAGQWLGDRLSQRNAPNPLEIDHRDLEEGYNTTKKVKNLEPGWWEKFTPDWLSKSWDKIHEKATNPAAVDVGPGNIRIETAIDLLKAYTAQHPDEGDDPLALKKYVGRYDLLRDDLLDFNNPDTSLAFSGLMVERAEPFFVGQNKDSWNRLSPDERDALRIIYYKMGPGTLSKNIAKRRAEAQKNGQQYNLNPYGDGGEQHLNNLPGIDNALHLGRVQGERAIPHVPESVLEKEPYFYGSGAGLPTSVYRKDVTGTNPQYTYDGYSAVLKSDDRLENHTGFDTPRERLWAKGLSLEAEEGSAGLSPVGARPPPAPPAPRQPIGGRKSERRVEAIGSGSSESPNALPFWDKAVRGRASLQDVLAHWTE</sequence>
<dbReference type="AlphaFoldDB" id="A0A508WW13"/>
<name>A0A508WW13_9HYPH</name>
<feature type="region of interest" description="Disordered" evidence="1">
    <location>
        <begin position="359"/>
        <end position="406"/>
    </location>
</feature>
<gene>
    <name evidence="2" type="ORF">EMEDMD4_220097</name>
</gene>
<dbReference type="RefSeq" id="WP_018208169.1">
    <property type="nucleotide sequence ID" value="NZ_CABFNB010000087.1"/>
</dbReference>
<proteinExistence type="predicted"/>